<feature type="compositionally biased region" description="Basic residues" evidence="1">
    <location>
        <begin position="126"/>
        <end position="144"/>
    </location>
</feature>
<dbReference type="Proteomes" id="UP000014680">
    <property type="component" value="Unassembled WGS sequence"/>
</dbReference>
<dbReference type="SUPFAM" id="SSF48371">
    <property type="entry name" value="ARM repeat"/>
    <property type="match status" value="1"/>
</dbReference>
<feature type="compositionally biased region" description="Polar residues" evidence="1">
    <location>
        <begin position="211"/>
        <end position="220"/>
    </location>
</feature>
<accession>A0A0A1U2S9</accession>
<dbReference type="KEGG" id="eiv:EIN_228390"/>
<dbReference type="RefSeq" id="XP_004255147.1">
    <property type="nucleotide sequence ID" value="XM_004255099.1"/>
</dbReference>
<evidence type="ECO:0000313" key="2">
    <source>
        <dbReference type="EMBL" id="ELP88376.1"/>
    </source>
</evidence>
<evidence type="ECO:0000256" key="1">
    <source>
        <dbReference type="SAM" id="MobiDB-lite"/>
    </source>
</evidence>
<feature type="compositionally biased region" description="Basic and acidic residues" evidence="1">
    <location>
        <begin position="91"/>
        <end position="107"/>
    </location>
</feature>
<feature type="compositionally biased region" description="Low complexity" evidence="1">
    <location>
        <begin position="41"/>
        <end position="52"/>
    </location>
</feature>
<dbReference type="EMBL" id="KB206756">
    <property type="protein sequence ID" value="ELP88376.1"/>
    <property type="molecule type" value="Genomic_DNA"/>
</dbReference>
<protein>
    <submittedName>
        <fullName evidence="2">Uncharacterized protein</fullName>
    </submittedName>
</protein>
<evidence type="ECO:0000313" key="3">
    <source>
        <dbReference type="Proteomes" id="UP000014680"/>
    </source>
</evidence>
<dbReference type="VEuPathDB" id="AmoebaDB:EIN_228390"/>
<sequence>MSGSVHKQTPKTRNTRQQQTHGLERPKPLKMIEKDKLEEGSSPTTPIDSSTPVNVGSDVQRSGSIKKGLKTTVMKKSQVTQKSPNPIQPKEVVEKPERTEQGVKPEITESLQENIEDDWQDSKTGKSGKHNQKRKNKKTQKRSKISKEHDTVLDESPVDVSAVDTTPISNTSDSKQNEEKESIETDETVKTQETVEKVPMEEPNNEKETLNNEVQESQIPPQVDEWQSTKSSKKKAKKSSTPAKTKTHKKHKKSATTSVTESSESHDEEVQTPVQPQLIPPQPTQEPLEVAETTDTQQEKDEDETQVGCILPMTTKSVTPHPLHMRYGIEEMKGLQIPNLQIKNAMVGVFERFARKEEDQCKKNKNFFIDRKTAIYRQAFNQLTDKTLVTVADMMVLQIRTREDLETMLSILFNNAINERKYVKLYVQFFIYIRSLMQRDPQKVAFSSDMIVILLDKAEHQFNNPPVPQLEVQGETPEQRVQREEKNNNEVFEYLGTVYLVSYLYTEKTVIPDLVLQCFDVLSKVKGTLPIKAFKTMVNETHDQLVKDGVGLEKVKNLIKEMLKREGLTFMEKVLLDTSLEVIEGKPLAKIESPHVNVVNVVDQIKKGEITSAKFIEEVAKKSASDIGLIIEGVMDVMDNGYSEDLEKVLLSADFIKKIGKSWNDVINTMKAFQMKERGGLELFGKLLGCLFIKKYIDLSVIIDKALQTKEEAISIVGKVKSPLFLLVIALNQILSSVSPRTVLNLLGKNSKNLNHLVSKNEDIVEVVYHSALVIASGSEDEVVEGNEEKTMKIGELFISITHPDIVSRVLNRVWVNCKEKKTLEVKKSIQLMNKKK</sequence>
<name>A0A0A1U2S9_ENTIV</name>
<feature type="compositionally biased region" description="Basic residues" evidence="1">
    <location>
        <begin position="245"/>
        <end position="254"/>
    </location>
</feature>
<feature type="compositionally biased region" description="Polar residues" evidence="1">
    <location>
        <begin position="53"/>
        <end position="63"/>
    </location>
</feature>
<feature type="compositionally biased region" description="Basic and acidic residues" evidence="1">
    <location>
        <begin position="22"/>
        <end position="39"/>
    </location>
</feature>
<dbReference type="Gene3D" id="1.25.40.180">
    <property type="match status" value="1"/>
</dbReference>
<feature type="compositionally biased region" description="Basic and acidic residues" evidence="1">
    <location>
        <begin position="175"/>
        <end position="210"/>
    </location>
</feature>
<reference evidence="2 3" key="1">
    <citation type="submission" date="2012-10" db="EMBL/GenBank/DDBJ databases">
        <authorList>
            <person name="Zafar N."/>
            <person name="Inman J."/>
            <person name="Hall N."/>
            <person name="Lorenzi H."/>
            <person name="Caler E."/>
        </authorList>
    </citation>
    <scope>NUCLEOTIDE SEQUENCE [LARGE SCALE GENOMIC DNA]</scope>
    <source>
        <strain evidence="2 3">IP1</strain>
    </source>
</reference>
<proteinExistence type="predicted"/>
<feature type="region of interest" description="Disordered" evidence="1">
    <location>
        <begin position="1"/>
        <end position="304"/>
    </location>
</feature>
<dbReference type="GeneID" id="14887065"/>
<feature type="compositionally biased region" description="Polar residues" evidence="1">
    <location>
        <begin position="74"/>
        <end position="85"/>
    </location>
</feature>
<keyword evidence="3" id="KW-1185">Reference proteome</keyword>
<feature type="compositionally biased region" description="Polar residues" evidence="1">
    <location>
        <begin position="163"/>
        <end position="174"/>
    </location>
</feature>
<dbReference type="InterPro" id="IPR016024">
    <property type="entry name" value="ARM-type_fold"/>
</dbReference>
<organism evidence="2 3">
    <name type="scientific">Entamoeba invadens IP1</name>
    <dbReference type="NCBI Taxonomy" id="370355"/>
    <lineage>
        <taxon>Eukaryota</taxon>
        <taxon>Amoebozoa</taxon>
        <taxon>Evosea</taxon>
        <taxon>Archamoebae</taxon>
        <taxon>Mastigamoebida</taxon>
        <taxon>Entamoebidae</taxon>
        <taxon>Entamoeba</taxon>
    </lineage>
</organism>
<dbReference type="AlphaFoldDB" id="A0A0A1U2S9"/>
<gene>
    <name evidence="2" type="ORF">EIN_228390</name>
</gene>